<sequence>MRSGVGHGLPVTAPHRTERGLDRFATFVDAVVAIAITLLVLPLVDVATEREPGQSVGELLGDHLGQFGAFALSFVVIARLWLLHHAVFERVAAYDPVVVRTSLVWVFTIVVLPFPTELLPLADGGRTVFALYVGDLTLSSLALTVLVLHVARTPAVQRAGLVPWPSAAPSVAATALFAVALVLGLLVPAIGFWGLLLQFASGPAVRAWEHRRPRMA</sequence>
<evidence type="ECO:0000256" key="8">
    <source>
        <dbReference type="ARBA" id="ARBA00022989"/>
    </source>
</evidence>
<feature type="transmembrane region" description="Helical" evidence="13">
    <location>
        <begin position="64"/>
        <end position="82"/>
    </location>
</feature>
<comment type="similarity">
    <text evidence="2">Belongs to the TMEM175 family.</text>
</comment>
<evidence type="ECO:0000256" key="5">
    <source>
        <dbReference type="ARBA" id="ARBA00022692"/>
    </source>
</evidence>
<dbReference type="InterPro" id="IPR010617">
    <property type="entry name" value="TMEM175-like"/>
</dbReference>
<evidence type="ECO:0000313" key="14">
    <source>
        <dbReference type="EMBL" id="SDO86080.1"/>
    </source>
</evidence>
<evidence type="ECO:0000256" key="11">
    <source>
        <dbReference type="ARBA" id="ARBA00023303"/>
    </source>
</evidence>
<accession>A0A1H0N134</accession>
<dbReference type="STRING" id="1052260.SAMN05660199_02695"/>
<feature type="transmembrane region" description="Helical" evidence="13">
    <location>
        <begin position="171"/>
        <end position="196"/>
    </location>
</feature>
<keyword evidence="15" id="KW-1185">Reference proteome</keyword>
<keyword evidence="6" id="KW-0631">Potassium channel</keyword>
<keyword evidence="8 13" id="KW-1133">Transmembrane helix</keyword>
<evidence type="ECO:0000313" key="15">
    <source>
        <dbReference type="Proteomes" id="UP000199088"/>
    </source>
</evidence>
<dbReference type="EMBL" id="FNIR01000008">
    <property type="protein sequence ID" value="SDO86080.1"/>
    <property type="molecule type" value="Genomic_DNA"/>
</dbReference>
<organism evidence="14 15">
    <name type="scientific">Klenkia soli</name>
    <dbReference type="NCBI Taxonomy" id="1052260"/>
    <lineage>
        <taxon>Bacteria</taxon>
        <taxon>Bacillati</taxon>
        <taxon>Actinomycetota</taxon>
        <taxon>Actinomycetes</taxon>
        <taxon>Geodermatophilales</taxon>
        <taxon>Geodermatophilaceae</taxon>
        <taxon>Klenkia</taxon>
    </lineage>
</organism>
<evidence type="ECO:0000256" key="1">
    <source>
        <dbReference type="ARBA" id="ARBA00004141"/>
    </source>
</evidence>
<dbReference type="GO" id="GO:0015252">
    <property type="term" value="F:proton channel activity"/>
    <property type="evidence" value="ECO:0007669"/>
    <property type="project" value="InterPro"/>
</dbReference>
<evidence type="ECO:0000256" key="13">
    <source>
        <dbReference type="SAM" id="Phobius"/>
    </source>
</evidence>
<evidence type="ECO:0000256" key="9">
    <source>
        <dbReference type="ARBA" id="ARBA00023065"/>
    </source>
</evidence>
<dbReference type="AlphaFoldDB" id="A0A1H0N134"/>
<keyword evidence="9" id="KW-0406">Ion transport</keyword>
<feature type="transmembrane region" description="Helical" evidence="13">
    <location>
        <begin position="24"/>
        <end position="44"/>
    </location>
</feature>
<keyword evidence="10 13" id="KW-0472">Membrane</keyword>
<feature type="transmembrane region" description="Helical" evidence="13">
    <location>
        <begin position="102"/>
        <end position="122"/>
    </location>
</feature>
<reference evidence="15" key="1">
    <citation type="submission" date="2016-10" db="EMBL/GenBank/DDBJ databases">
        <authorList>
            <person name="Varghese N."/>
            <person name="Submissions S."/>
        </authorList>
    </citation>
    <scope>NUCLEOTIDE SEQUENCE [LARGE SCALE GENOMIC DNA]</scope>
    <source>
        <strain evidence="15">DSM 45843</strain>
    </source>
</reference>
<proteinExistence type="inferred from homology"/>
<dbReference type="GO" id="GO:0016020">
    <property type="term" value="C:membrane"/>
    <property type="evidence" value="ECO:0007669"/>
    <property type="project" value="UniProtKB-SubCell"/>
</dbReference>
<keyword evidence="4" id="KW-0633">Potassium transport</keyword>
<comment type="subcellular location">
    <subcellularLocation>
        <location evidence="1">Membrane</location>
        <topology evidence="1">Multi-pass membrane protein</topology>
    </subcellularLocation>
</comment>
<keyword evidence="11" id="KW-0407">Ion channel</keyword>
<protein>
    <submittedName>
        <fullName evidence="14">Uncharacterized membrane protein</fullName>
    </submittedName>
</protein>
<name>A0A1H0N134_9ACTN</name>
<evidence type="ECO:0000256" key="3">
    <source>
        <dbReference type="ARBA" id="ARBA00022448"/>
    </source>
</evidence>
<evidence type="ECO:0000256" key="6">
    <source>
        <dbReference type="ARBA" id="ARBA00022826"/>
    </source>
</evidence>
<evidence type="ECO:0000256" key="7">
    <source>
        <dbReference type="ARBA" id="ARBA00022958"/>
    </source>
</evidence>
<dbReference type="Proteomes" id="UP000199088">
    <property type="component" value="Unassembled WGS sequence"/>
</dbReference>
<evidence type="ECO:0000256" key="4">
    <source>
        <dbReference type="ARBA" id="ARBA00022538"/>
    </source>
</evidence>
<evidence type="ECO:0000256" key="10">
    <source>
        <dbReference type="ARBA" id="ARBA00023136"/>
    </source>
</evidence>
<keyword evidence="5 13" id="KW-0812">Transmembrane</keyword>
<keyword evidence="7" id="KW-0630">Potassium</keyword>
<dbReference type="Pfam" id="PF06736">
    <property type="entry name" value="TMEM175"/>
    <property type="match status" value="1"/>
</dbReference>
<feature type="transmembrane region" description="Helical" evidence="13">
    <location>
        <begin position="129"/>
        <end position="151"/>
    </location>
</feature>
<comment type="catalytic activity">
    <reaction evidence="12">
        <text>K(+)(in) = K(+)(out)</text>
        <dbReference type="Rhea" id="RHEA:29463"/>
        <dbReference type="ChEBI" id="CHEBI:29103"/>
    </reaction>
</comment>
<keyword evidence="3" id="KW-0813">Transport</keyword>
<evidence type="ECO:0000256" key="12">
    <source>
        <dbReference type="ARBA" id="ARBA00034430"/>
    </source>
</evidence>
<evidence type="ECO:0000256" key="2">
    <source>
        <dbReference type="ARBA" id="ARBA00006920"/>
    </source>
</evidence>
<dbReference type="GO" id="GO:0005267">
    <property type="term" value="F:potassium channel activity"/>
    <property type="evidence" value="ECO:0007669"/>
    <property type="project" value="UniProtKB-KW"/>
</dbReference>
<gene>
    <name evidence="14" type="ORF">SAMN05660199_02695</name>
</gene>